<dbReference type="InterPro" id="IPR010099">
    <property type="entry name" value="SDR39U1"/>
</dbReference>
<dbReference type="EMBL" id="CP014476">
    <property type="protein sequence ID" value="AMK78409.1"/>
    <property type="molecule type" value="Genomic_DNA"/>
</dbReference>
<keyword evidence="5" id="KW-1185">Reference proteome</keyword>
<dbReference type="PANTHER" id="PTHR11092:SF0">
    <property type="entry name" value="EPIMERASE FAMILY PROTEIN SDR39U1"/>
    <property type="match status" value="1"/>
</dbReference>
<dbReference type="Gene3D" id="3.40.50.720">
    <property type="entry name" value="NAD(P)-binding Rossmann-like Domain"/>
    <property type="match status" value="1"/>
</dbReference>
<evidence type="ECO:0000259" key="2">
    <source>
        <dbReference type="Pfam" id="PF01370"/>
    </source>
</evidence>
<dbReference type="InterPro" id="IPR013549">
    <property type="entry name" value="DUF1731"/>
</dbReference>
<dbReference type="OrthoDB" id="9801773at2"/>
<dbReference type="Pfam" id="PF08338">
    <property type="entry name" value="DUF1731"/>
    <property type="match status" value="1"/>
</dbReference>
<organism evidence="4 5">
    <name type="scientific">Methylomonas denitrificans</name>
    <dbReference type="NCBI Taxonomy" id="1538553"/>
    <lineage>
        <taxon>Bacteria</taxon>
        <taxon>Pseudomonadati</taxon>
        <taxon>Pseudomonadota</taxon>
        <taxon>Gammaproteobacteria</taxon>
        <taxon>Methylococcales</taxon>
        <taxon>Methylococcaceae</taxon>
        <taxon>Methylomonas</taxon>
    </lineage>
</organism>
<evidence type="ECO:0000313" key="5">
    <source>
        <dbReference type="Proteomes" id="UP000030512"/>
    </source>
</evidence>
<gene>
    <name evidence="4" type="ORF">JT25_018255</name>
</gene>
<accession>A0A126T8I6</accession>
<protein>
    <submittedName>
        <fullName evidence="4">Epimerase</fullName>
    </submittedName>
</protein>
<evidence type="ECO:0000259" key="3">
    <source>
        <dbReference type="Pfam" id="PF08338"/>
    </source>
</evidence>
<dbReference type="NCBIfam" id="TIGR01777">
    <property type="entry name" value="yfcH"/>
    <property type="match status" value="1"/>
</dbReference>
<dbReference type="Pfam" id="PF01370">
    <property type="entry name" value="Epimerase"/>
    <property type="match status" value="1"/>
</dbReference>
<dbReference type="KEGG" id="mdn:JT25_018255"/>
<proteinExistence type="inferred from homology"/>
<feature type="domain" description="NAD-dependent epimerase/dehydratase" evidence="2">
    <location>
        <begin position="6"/>
        <end position="219"/>
    </location>
</feature>
<dbReference type="AlphaFoldDB" id="A0A126T8I6"/>
<evidence type="ECO:0000256" key="1">
    <source>
        <dbReference type="ARBA" id="ARBA00009353"/>
    </source>
</evidence>
<comment type="similarity">
    <text evidence="1">Belongs to the NAD(P)-dependent epimerase/dehydratase family. SDR39U1 subfamily.</text>
</comment>
<sequence>MNTNSILISGGTGFLGSALAKQLTQKNYSVTVLSRSAEKVVATFGNSVQAISSVADLPDAGGFKAVVNLAGAGIFDQRWTEARKQLLRDSRIKLTEQLVAWIASASQPAPVLISGSAIGVYGDQGDKFLTESSASTADFSQQLCADWESTALQAEKTGSRVCLIRTGLVLGDNGGILKRMLLPFRLGLGGRLGNGKQWMSWVHLHDWLAIVEAMIETSEMRGPYNATAPNPVNNREFSASLAGVLNRPLLLPMPETALKLLLGEMAALVLGSQRVVPERLLAQGFAFKYSQLDTALRDILDKP</sequence>
<dbReference type="RefSeq" id="WP_036272719.1">
    <property type="nucleotide sequence ID" value="NZ_CP014476.1"/>
</dbReference>
<dbReference type="SUPFAM" id="SSF51735">
    <property type="entry name" value="NAD(P)-binding Rossmann-fold domains"/>
    <property type="match status" value="1"/>
</dbReference>
<evidence type="ECO:0000313" key="4">
    <source>
        <dbReference type="EMBL" id="AMK78409.1"/>
    </source>
</evidence>
<dbReference type="STRING" id="1538553.JT25_018255"/>
<feature type="domain" description="DUF1731" evidence="3">
    <location>
        <begin position="253"/>
        <end position="299"/>
    </location>
</feature>
<reference evidence="4 5" key="1">
    <citation type="journal article" date="2015" name="Environ. Microbiol.">
        <title>Methane oxidation coupled to nitrate reduction under hypoxia by the Gammaproteobacterium Methylomonas denitrificans, sp. nov. type strain FJG1.</title>
        <authorList>
            <person name="Kits K.D."/>
            <person name="Klotz M.G."/>
            <person name="Stein L.Y."/>
        </authorList>
    </citation>
    <scope>NUCLEOTIDE SEQUENCE [LARGE SCALE GENOMIC DNA]</scope>
    <source>
        <strain evidence="4 5">FJG1</strain>
    </source>
</reference>
<dbReference type="Proteomes" id="UP000030512">
    <property type="component" value="Chromosome"/>
</dbReference>
<dbReference type="InterPro" id="IPR036291">
    <property type="entry name" value="NAD(P)-bd_dom_sf"/>
</dbReference>
<name>A0A126T8I6_9GAMM</name>
<dbReference type="PANTHER" id="PTHR11092">
    <property type="entry name" value="SUGAR NUCLEOTIDE EPIMERASE RELATED"/>
    <property type="match status" value="1"/>
</dbReference>
<dbReference type="InterPro" id="IPR001509">
    <property type="entry name" value="Epimerase_deHydtase"/>
</dbReference>